<keyword evidence="11" id="KW-1003">Cell membrane</keyword>
<evidence type="ECO:0000256" key="11">
    <source>
        <dbReference type="RuleBase" id="RU363047"/>
    </source>
</evidence>
<proteinExistence type="inferred from homology"/>
<accession>A0A8B7B3Y1</accession>
<dbReference type="Pfam" id="PF13853">
    <property type="entry name" value="7tm_4"/>
    <property type="match status" value="1"/>
</dbReference>
<evidence type="ECO:0000256" key="6">
    <source>
        <dbReference type="ARBA" id="ARBA00023040"/>
    </source>
</evidence>
<keyword evidence="5 11" id="KW-1133">Transmembrane helix</keyword>
<keyword evidence="12" id="KW-1185">Reference proteome</keyword>
<dbReference type="InterPro" id="IPR050427">
    <property type="entry name" value="Olfactory_Receptors"/>
</dbReference>
<dbReference type="PRINTS" id="PR00237">
    <property type="entry name" value="GPCRRHODOPSN"/>
</dbReference>
<dbReference type="PROSITE" id="PS00237">
    <property type="entry name" value="G_PROTEIN_RECEP_F1_1"/>
    <property type="match status" value="1"/>
</dbReference>
<reference evidence="13" key="1">
    <citation type="submission" date="2025-08" db="UniProtKB">
        <authorList>
            <consortium name="RefSeq"/>
        </authorList>
    </citation>
    <scope>IDENTIFICATION</scope>
</reference>
<evidence type="ECO:0000256" key="2">
    <source>
        <dbReference type="ARBA" id="ARBA00022606"/>
    </source>
</evidence>
<dbReference type="SUPFAM" id="SSF81321">
    <property type="entry name" value="Family A G protein-coupled receptor-like"/>
    <property type="match status" value="1"/>
</dbReference>
<dbReference type="PRINTS" id="PR00245">
    <property type="entry name" value="OLFACTORYR"/>
</dbReference>
<dbReference type="InterPro" id="IPR017452">
    <property type="entry name" value="GPCR_Rhodpsn_7TM"/>
</dbReference>
<name>A0A8B7B3Y1_ORYAF</name>
<evidence type="ECO:0000256" key="1">
    <source>
        <dbReference type="ARBA" id="ARBA00004141"/>
    </source>
</evidence>
<evidence type="ECO:0000256" key="3">
    <source>
        <dbReference type="ARBA" id="ARBA00022692"/>
    </source>
</evidence>
<dbReference type="RefSeq" id="XP_007954888.2">
    <property type="nucleotide sequence ID" value="XM_007956697.2"/>
</dbReference>
<evidence type="ECO:0000256" key="5">
    <source>
        <dbReference type="ARBA" id="ARBA00022989"/>
    </source>
</evidence>
<keyword evidence="9 10" id="KW-0807">Transducer</keyword>
<sequence length="301" mass="34499">MENINNVTEFILLGLSQNKKIKNFCFLLFLFCYIAIWLGNVLIVISITYSQLIEQPMYFFLNYLALSDLCYTSTVTPKLVTDLLEERNTISYNSCMAQLFAMHFFGGIEVLILTVMAYDRYVAICKPLHYTVMMSRRKCDAMVFACCIGAFLHSFVQCLLTINLPFCGPNEIDHYFCDVYPLLKLACTDTYRVGILVVANSGMMGLVTFVVLVLSYILILYTIRNHPAKSRSKALSTCSSHITVVILFFVPVLFIYIRPATTLPEDKVFALFYTIIAPMFNPLIYTLRNMEMKNALRKVWC</sequence>
<keyword evidence="3 10" id="KW-0812">Transmembrane</keyword>
<gene>
    <name evidence="13" type="primary">LOC103210788</name>
</gene>
<dbReference type="PANTHER" id="PTHR48002">
    <property type="entry name" value="OLFACTORY RECEPTOR"/>
    <property type="match status" value="1"/>
</dbReference>
<keyword evidence="7 11" id="KW-0472">Membrane</keyword>
<dbReference type="GO" id="GO:0005886">
    <property type="term" value="C:plasma membrane"/>
    <property type="evidence" value="ECO:0007669"/>
    <property type="project" value="UniProtKB-SubCell"/>
</dbReference>
<dbReference type="OrthoDB" id="10017003at2759"/>
<evidence type="ECO:0000256" key="8">
    <source>
        <dbReference type="ARBA" id="ARBA00023170"/>
    </source>
</evidence>
<dbReference type="PROSITE" id="PS50262">
    <property type="entry name" value="G_PROTEIN_RECEP_F1_2"/>
    <property type="match status" value="1"/>
</dbReference>
<dbReference type="GeneID" id="103210788"/>
<comment type="similarity">
    <text evidence="10">Belongs to the G-protein coupled receptor 1 family.</text>
</comment>
<dbReference type="FunFam" id="1.20.1070.10:FF:000007">
    <property type="entry name" value="Olfactory receptor"/>
    <property type="match status" value="1"/>
</dbReference>
<dbReference type="CDD" id="cd15939">
    <property type="entry name" value="7tmA_OR4A-like"/>
    <property type="match status" value="1"/>
</dbReference>
<organism evidence="12 13">
    <name type="scientific">Orycteropus afer afer</name>
    <dbReference type="NCBI Taxonomy" id="1230840"/>
    <lineage>
        <taxon>Eukaryota</taxon>
        <taxon>Metazoa</taxon>
        <taxon>Chordata</taxon>
        <taxon>Craniata</taxon>
        <taxon>Vertebrata</taxon>
        <taxon>Euteleostomi</taxon>
        <taxon>Mammalia</taxon>
        <taxon>Eutheria</taxon>
        <taxon>Afrotheria</taxon>
        <taxon>Tubulidentata</taxon>
        <taxon>Orycteropodidae</taxon>
        <taxon>Orycteropus</taxon>
    </lineage>
</organism>
<keyword evidence="8 10" id="KW-0675">Receptor</keyword>
<keyword evidence="4 11" id="KW-0552">Olfaction</keyword>
<dbReference type="AlphaFoldDB" id="A0A8B7B3Y1"/>
<dbReference type="Gene3D" id="1.20.1070.10">
    <property type="entry name" value="Rhodopsin 7-helix transmembrane proteins"/>
    <property type="match status" value="1"/>
</dbReference>
<dbReference type="InterPro" id="IPR000725">
    <property type="entry name" value="Olfact_rcpt"/>
</dbReference>
<dbReference type="GO" id="GO:0004984">
    <property type="term" value="F:olfactory receptor activity"/>
    <property type="evidence" value="ECO:0007669"/>
    <property type="project" value="InterPro"/>
</dbReference>
<dbReference type="Proteomes" id="UP000694850">
    <property type="component" value="Unplaced"/>
</dbReference>
<evidence type="ECO:0000256" key="10">
    <source>
        <dbReference type="RuleBase" id="RU000688"/>
    </source>
</evidence>
<evidence type="ECO:0000256" key="4">
    <source>
        <dbReference type="ARBA" id="ARBA00022725"/>
    </source>
</evidence>
<evidence type="ECO:0000313" key="12">
    <source>
        <dbReference type="Proteomes" id="UP000694850"/>
    </source>
</evidence>
<evidence type="ECO:0000256" key="7">
    <source>
        <dbReference type="ARBA" id="ARBA00023136"/>
    </source>
</evidence>
<dbReference type="InterPro" id="IPR000276">
    <property type="entry name" value="GPCR_Rhodpsn"/>
</dbReference>
<evidence type="ECO:0000256" key="9">
    <source>
        <dbReference type="ARBA" id="ARBA00023224"/>
    </source>
</evidence>
<comment type="subcellular location">
    <subcellularLocation>
        <location evidence="11">Cell membrane</location>
        <topology evidence="11">Multi-pass membrane protein</topology>
    </subcellularLocation>
    <subcellularLocation>
        <location evidence="1">Membrane</location>
        <topology evidence="1">Multi-pass membrane protein</topology>
    </subcellularLocation>
</comment>
<protein>
    <recommendedName>
        <fullName evidence="11">Olfactory receptor</fullName>
    </recommendedName>
</protein>
<dbReference type="GO" id="GO:0004930">
    <property type="term" value="F:G protein-coupled receptor activity"/>
    <property type="evidence" value="ECO:0007669"/>
    <property type="project" value="UniProtKB-KW"/>
</dbReference>
<keyword evidence="6 10" id="KW-0297">G-protein coupled receptor</keyword>
<keyword evidence="2 11" id="KW-0716">Sensory transduction</keyword>
<evidence type="ECO:0000313" key="13">
    <source>
        <dbReference type="RefSeq" id="XP_007954888.2"/>
    </source>
</evidence>